<dbReference type="EMBL" id="CP006773">
    <property type="protein sequence ID" value="AHD02522.1"/>
    <property type="molecule type" value="Genomic_DNA"/>
</dbReference>
<gene>
    <name evidence="2" type="ORF">METH_19480</name>
</gene>
<organism evidence="2 3">
    <name type="scientific">Leisingera methylohalidivorans DSM 14336</name>
    <dbReference type="NCBI Taxonomy" id="999552"/>
    <lineage>
        <taxon>Bacteria</taxon>
        <taxon>Pseudomonadati</taxon>
        <taxon>Pseudomonadota</taxon>
        <taxon>Alphaproteobacteria</taxon>
        <taxon>Rhodobacterales</taxon>
        <taxon>Roseobacteraceae</taxon>
        <taxon>Leisingera</taxon>
    </lineage>
</organism>
<dbReference type="AlphaFoldDB" id="V9W037"/>
<evidence type="ECO:0000256" key="1">
    <source>
        <dbReference type="SAM" id="Phobius"/>
    </source>
</evidence>
<evidence type="ECO:0000313" key="2">
    <source>
        <dbReference type="EMBL" id="AHD02522.1"/>
    </source>
</evidence>
<evidence type="ECO:0008006" key="4">
    <source>
        <dbReference type="Google" id="ProtNLM"/>
    </source>
</evidence>
<keyword evidence="1" id="KW-0812">Transmembrane</keyword>
<dbReference type="PATRIC" id="fig|999552.6.peg.3863"/>
<proteinExistence type="predicted"/>
<dbReference type="InterPro" id="IPR009937">
    <property type="entry name" value="Phage_holin_3_6"/>
</dbReference>
<protein>
    <recommendedName>
        <fullName evidence="4">Phage holin family protein</fullName>
    </recommendedName>
</protein>
<dbReference type="STRING" id="999552.METH_19480"/>
<sequence>MARHDLRQVPELFSEALQHFAALLRSEAELAKSELKENAARAGTGLTCFAIAALMALAGMHVLAAALVAWIASSGLSAGWAALIVGGGLMAVAMGLVLAGKSRLSSKALLPNRTIRSVKQDAASIREAANARY</sequence>
<keyword evidence="1" id="KW-1133">Transmembrane helix</keyword>
<keyword evidence="1" id="KW-0472">Membrane</keyword>
<keyword evidence="3" id="KW-1185">Reference proteome</keyword>
<evidence type="ECO:0000313" key="3">
    <source>
        <dbReference type="Proteomes" id="UP000018780"/>
    </source>
</evidence>
<dbReference type="Proteomes" id="UP000018780">
    <property type="component" value="Chromosome"/>
</dbReference>
<dbReference type="RefSeq" id="WP_024092026.1">
    <property type="nucleotide sequence ID" value="NC_023135.1"/>
</dbReference>
<reference evidence="2 3" key="1">
    <citation type="submission" date="2013-09" db="EMBL/GenBank/DDBJ databases">
        <authorList>
            <consortium name="DOE Joint Genome Institute"/>
            <person name="Klenk H.-P."/>
            <person name="Huntemann M."/>
            <person name="Han J."/>
            <person name="Chen A."/>
            <person name="Kyrpides N."/>
            <person name="Mavromatis K."/>
            <person name="Markowitz V."/>
            <person name="Palaniappan K."/>
            <person name="Ivanova N."/>
            <person name="Schaumberg A."/>
            <person name="Pati A."/>
            <person name="Liolios K."/>
            <person name="Nordberg H.P."/>
            <person name="Cantor M.N."/>
            <person name="Hua S.X."/>
            <person name="Woyke T."/>
        </authorList>
    </citation>
    <scope>NUCLEOTIDE SEQUENCE [LARGE SCALE GENOMIC DNA]</scope>
    <source>
        <strain evidence="2 3">DSM 14336</strain>
    </source>
</reference>
<dbReference type="KEGG" id="lmd:METH_19480"/>
<feature type="transmembrane region" description="Helical" evidence="1">
    <location>
        <begin position="46"/>
        <end position="72"/>
    </location>
</feature>
<dbReference type="OrthoDB" id="7866802at2"/>
<dbReference type="Pfam" id="PF07332">
    <property type="entry name" value="Phage_holin_3_6"/>
    <property type="match status" value="1"/>
</dbReference>
<name>V9W037_9RHOB</name>
<accession>V9W037</accession>
<dbReference type="HOGENOM" id="CLU_106273_6_2_5"/>
<feature type="transmembrane region" description="Helical" evidence="1">
    <location>
        <begin position="78"/>
        <end position="99"/>
    </location>
</feature>